<evidence type="ECO:0000256" key="3">
    <source>
        <dbReference type="ARBA" id="ARBA00022801"/>
    </source>
</evidence>
<dbReference type="PRINTS" id="PR00723">
    <property type="entry name" value="SUBTILISIN"/>
</dbReference>
<dbReference type="Pfam" id="PF00082">
    <property type="entry name" value="Peptidase_S8"/>
    <property type="match status" value="1"/>
</dbReference>
<comment type="similarity">
    <text evidence="1 5">Belongs to the peptidase S8 family.</text>
</comment>
<evidence type="ECO:0000256" key="7">
    <source>
        <dbReference type="SAM" id="SignalP"/>
    </source>
</evidence>
<feature type="chain" id="PRO_5034380319" evidence="7">
    <location>
        <begin position="20"/>
        <end position="404"/>
    </location>
</feature>
<evidence type="ECO:0000256" key="4">
    <source>
        <dbReference type="ARBA" id="ARBA00022825"/>
    </source>
</evidence>
<dbReference type="InterPro" id="IPR010259">
    <property type="entry name" value="S8pro/Inhibitor_I9"/>
</dbReference>
<dbReference type="OrthoDB" id="2161780at2759"/>
<feature type="domain" description="Inhibitor I9" evidence="9">
    <location>
        <begin position="39"/>
        <end position="103"/>
    </location>
</feature>
<organism evidence="10 11">
    <name type="scientific">Rhizoctonia solani</name>
    <dbReference type="NCBI Taxonomy" id="456999"/>
    <lineage>
        <taxon>Eukaryota</taxon>
        <taxon>Fungi</taxon>
        <taxon>Dikarya</taxon>
        <taxon>Basidiomycota</taxon>
        <taxon>Agaricomycotina</taxon>
        <taxon>Agaricomycetes</taxon>
        <taxon>Cantharellales</taxon>
        <taxon>Ceratobasidiaceae</taxon>
        <taxon>Rhizoctonia</taxon>
    </lineage>
</organism>
<feature type="active site" description="Charge relay system" evidence="5">
    <location>
        <position position="139"/>
    </location>
</feature>
<dbReference type="GO" id="GO:0006508">
    <property type="term" value="P:proteolysis"/>
    <property type="evidence" value="ECO:0007669"/>
    <property type="project" value="UniProtKB-KW"/>
</dbReference>
<evidence type="ECO:0000313" key="11">
    <source>
        <dbReference type="Proteomes" id="UP000663841"/>
    </source>
</evidence>
<dbReference type="PROSITE" id="PS51892">
    <property type="entry name" value="SUBTILASE"/>
    <property type="match status" value="1"/>
</dbReference>
<dbReference type="InterPro" id="IPR000209">
    <property type="entry name" value="Peptidase_S8/S53_dom"/>
</dbReference>
<evidence type="ECO:0000256" key="2">
    <source>
        <dbReference type="ARBA" id="ARBA00022670"/>
    </source>
</evidence>
<dbReference type="InterPro" id="IPR050131">
    <property type="entry name" value="Peptidase_S8_subtilisin-like"/>
</dbReference>
<gene>
    <name evidence="10" type="ORF">RDB_LOCUS141853</name>
</gene>
<accession>A0A8H3BGI2</accession>
<dbReference type="PANTHER" id="PTHR43806">
    <property type="entry name" value="PEPTIDASE S8"/>
    <property type="match status" value="1"/>
</dbReference>
<evidence type="ECO:0000259" key="9">
    <source>
        <dbReference type="Pfam" id="PF05922"/>
    </source>
</evidence>
<keyword evidence="3 5" id="KW-0378">Hydrolase</keyword>
<name>A0A8H3BGI2_9AGAM</name>
<dbReference type="InterPro" id="IPR036852">
    <property type="entry name" value="Peptidase_S8/S53_dom_sf"/>
</dbReference>
<dbReference type="InterPro" id="IPR037045">
    <property type="entry name" value="S8pro/Inhibitor_I9_sf"/>
</dbReference>
<feature type="active site" description="Charge relay system" evidence="5">
    <location>
        <position position="185"/>
    </location>
</feature>
<dbReference type="AlphaFoldDB" id="A0A8H3BGI2"/>
<dbReference type="Gene3D" id="3.40.50.200">
    <property type="entry name" value="Peptidase S8/S53 domain"/>
    <property type="match status" value="1"/>
</dbReference>
<keyword evidence="7" id="KW-0732">Signal</keyword>
<feature type="signal peptide" evidence="7">
    <location>
        <begin position="1"/>
        <end position="19"/>
    </location>
</feature>
<reference evidence="10" key="1">
    <citation type="submission" date="2021-01" db="EMBL/GenBank/DDBJ databases">
        <authorList>
            <person name="Kaushik A."/>
        </authorList>
    </citation>
    <scope>NUCLEOTIDE SEQUENCE</scope>
    <source>
        <strain evidence="10">AG3-T5</strain>
    </source>
</reference>
<feature type="domain" description="Peptidase S8/S53" evidence="8">
    <location>
        <begin position="171"/>
        <end position="390"/>
    </location>
</feature>
<dbReference type="Pfam" id="PF05922">
    <property type="entry name" value="Inhibitor_I9"/>
    <property type="match status" value="1"/>
</dbReference>
<feature type="region of interest" description="Disordered" evidence="6">
    <location>
        <begin position="160"/>
        <end position="180"/>
    </location>
</feature>
<feature type="active site" description="Charge relay system" evidence="5">
    <location>
        <position position="359"/>
    </location>
</feature>
<proteinExistence type="inferred from homology"/>
<dbReference type="GO" id="GO:0004252">
    <property type="term" value="F:serine-type endopeptidase activity"/>
    <property type="evidence" value="ECO:0007669"/>
    <property type="project" value="UniProtKB-UniRule"/>
</dbReference>
<comment type="caution">
    <text evidence="10">The sequence shown here is derived from an EMBL/GenBank/DDBJ whole genome shotgun (WGS) entry which is preliminary data.</text>
</comment>
<evidence type="ECO:0000256" key="1">
    <source>
        <dbReference type="ARBA" id="ARBA00011073"/>
    </source>
</evidence>
<evidence type="ECO:0000259" key="8">
    <source>
        <dbReference type="Pfam" id="PF00082"/>
    </source>
</evidence>
<evidence type="ECO:0000256" key="5">
    <source>
        <dbReference type="PROSITE-ProRule" id="PRU01240"/>
    </source>
</evidence>
<keyword evidence="2 5" id="KW-0645">Protease</keyword>
<dbReference type="GO" id="GO:0005615">
    <property type="term" value="C:extracellular space"/>
    <property type="evidence" value="ECO:0007669"/>
    <property type="project" value="TreeGrafter"/>
</dbReference>
<dbReference type="InterPro" id="IPR015500">
    <property type="entry name" value="Peptidase_S8_subtilisin-rel"/>
</dbReference>
<evidence type="ECO:0000256" key="6">
    <source>
        <dbReference type="SAM" id="MobiDB-lite"/>
    </source>
</evidence>
<protein>
    <submittedName>
        <fullName evidence="10">Uncharacterized protein</fullName>
    </submittedName>
</protein>
<keyword evidence="4 5" id="KW-0720">Serine protease</keyword>
<evidence type="ECO:0000313" key="10">
    <source>
        <dbReference type="EMBL" id="CAE6457172.1"/>
    </source>
</evidence>
<dbReference type="EMBL" id="CAJMWW010000203">
    <property type="protein sequence ID" value="CAE6457172.1"/>
    <property type="molecule type" value="Genomic_DNA"/>
</dbReference>
<dbReference type="Gene3D" id="3.30.70.80">
    <property type="entry name" value="Peptidase S8 propeptide/proteinase inhibitor I9"/>
    <property type="match status" value="1"/>
</dbReference>
<dbReference type="Proteomes" id="UP000663841">
    <property type="component" value="Unassembled WGS sequence"/>
</dbReference>
<dbReference type="PANTHER" id="PTHR43806:SF58">
    <property type="entry name" value="ALKALINE PROTEASE 1-RELATED"/>
    <property type="match status" value="1"/>
</dbReference>
<dbReference type="SUPFAM" id="SSF52743">
    <property type="entry name" value="Subtilisin-like"/>
    <property type="match status" value="1"/>
</dbReference>
<sequence>MRSSFIFALLTSSVYSVLAGPVHERVPISKRAGPVKANSYIIKLKDGASKSSHLASLLSGSKVAYTYDRAFQGYSAQLEGKALEYVRQSKDVEYIVQDEKVQLETFSTTAQPSPRAVDHENPVLFKRVNGTGVDIYQIDTASRRNEYSIWTGLTNRRVYTPPTRNSADAPSGELHSYPNADGNGHGTALASLIVGSTYGIATRANITAIKCKSITSIIDHSTHMIGSTGFGDDGSANLSDIIQGINWVITTAAPTGRPSIISLSVTISGYQPFDTAVTSAINAGIHVVVAAGDQNVDASTISPARVVAAVTVGAVAANGSKLSTSNFGSVVDVWGPGKNVPVAWITNPSAAVNLVGTTSSAASNVAGILAVAIDNHGNKSPAALQADLKSNGKTVNGFLIPKVW</sequence>